<name>A0A6J7MEU9_9ZZZZ</name>
<organism evidence="1">
    <name type="scientific">freshwater metagenome</name>
    <dbReference type="NCBI Taxonomy" id="449393"/>
    <lineage>
        <taxon>unclassified sequences</taxon>
        <taxon>metagenomes</taxon>
        <taxon>ecological metagenomes</taxon>
    </lineage>
</organism>
<proteinExistence type="predicted"/>
<sequence>MSQLNSRGLRNAPVKNTRNIWTAIAAMKMSAAQ</sequence>
<dbReference type="AlphaFoldDB" id="A0A6J7MEU9"/>
<accession>A0A6J7MEU9</accession>
<reference evidence="1" key="1">
    <citation type="submission" date="2020-05" db="EMBL/GenBank/DDBJ databases">
        <authorList>
            <person name="Chiriac C."/>
            <person name="Salcher M."/>
            <person name="Ghai R."/>
            <person name="Kavagutti S V."/>
        </authorList>
    </citation>
    <scope>NUCLEOTIDE SEQUENCE</scope>
</reference>
<protein>
    <submittedName>
        <fullName evidence="1">Unannotated protein</fullName>
    </submittedName>
</protein>
<evidence type="ECO:0000313" key="1">
    <source>
        <dbReference type="EMBL" id="CAB4979640.1"/>
    </source>
</evidence>
<dbReference type="EMBL" id="CAFBOM010000047">
    <property type="protein sequence ID" value="CAB4979640.1"/>
    <property type="molecule type" value="Genomic_DNA"/>
</dbReference>
<gene>
    <name evidence="1" type="ORF">UFOPK3957_00408</name>
</gene>